<dbReference type="PANTHER" id="PTHR15004:SF0">
    <property type="entry name" value="GLUTAMYL-TRNA(GLN) AMIDOTRANSFERASE SUBUNIT C, MITOCHONDRIAL"/>
    <property type="match status" value="1"/>
</dbReference>
<proteinExistence type="inferred from homology"/>
<comment type="caution">
    <text evidence="2">The sequence shown here is derived from an EMBL/GenBank/DDBJ whole genome shotgun (WGS) entry which is preliminary data.</text>
</comment>
<dbReference type="InterPro" id="IPR003837">
    <property type="entry name" value="GatC"/>
</dbReference>
<dbReference type="Pfam" id="PF02686">
    <property type="entry name" value="GatC"/>
    <property type="match status" value="1"/>
</dbReference>
<dbReference type="HAMAP" id="MF_00122">
    <property type="entry name" value="GatC"/>
    <property type="match status" value="1"/>
</dbReference>
<keyword evidence="1" id="KW-0436">Ligase</keyword>
<protein>
    <recommendedName>
        <fullName evidence="1">Aspartyl/glutamyl-tRNA(Asn/Gln) amidotransferase subunit C</fullName>
        <shortName evidence="1">Asp/Glu-ADT subunit C</shortName>
        <ecNumber evidence="1">6.3.5.-</ecNumber>
    </recommendedName>
</protein>
<dbReference type="GO" id="GO:0005524">
    <property type="term" value="F:ATP binding"/>
    <property type="evidence" value="ECO:0007669"/>
    <property type="project" value="UniProtKB-KW"/>
</dbReference>
<keyword evidence="1" id="KW-0067">ATP-binding</keyword>
<comment type="similarity">
    <text evidence="1">Belongs to the GatC family.</text>
</comment>
<dbReference type="SUPFAM" id="SSF141000">
    <property type="entry name" value="Glu-tRNAGln amidotransferase C subunit"/>
    <property type="match status" value="1"/>
</dbReference>
<dbReference type="PANTHER" id="PTHR15004">
    <property type="entry name" value="GLUTAMYL-TRNA(GLN) AMIDOTRANSFERASE SUBUNIT C, MITOCHONDRIAL"/>
    <property type="match status" value="1"/>
</dbReference>
<reference evidence="2 3" key="1">
    <citation type="journal article" date="2016" name="Nat. Commun.">
        <title>Thousands of microbial genomes shed light on interconnected biogeochemical processes in an aquifer system.</title>
        <authorList>
            <person name="Anantharaman K."/>
            <person name="Brown C.T."/>
            <person name="Hug L.A."/>
            <person name="Sharon I."/>
            <person name="Castelle C.J."/>
            <person name="Probst A.J."/>
            <person name="Thomas B.C."/>
            <person name="Singh A."/>
            <person name="Wilkins M.J."/>
            <person name="Karaoz U."/>
            <person name="Brodie E.L."/>
            <person name="Williams K.H."/>
            <person name="Hubbard S.S."/>
            <person name="Banfield J.F."/>
        </authorList>
    </citation>
    <scope>NUCLEOTIDE SEQUENCE [LARGE SCALE GENOMIC DNA]</scope>
</reference>
<keyword evidence="1" id="KW-0547">Nucleotide-binding</keyword>
<organism evidence="2 3">
    <name type="scientific">Candidatus Woykebacteria bacterium GWA1_44_8</name>
    <dbReference type="NCBI Taxonomy" id="1802591"/>
    <lineage>
        <taxon>Bacteria</taxon>
        <taxon>Candidatus Woykeibacteriota</taxon>
    </lineage>
</organism>
<comment type="subunit">
    <text evidence="1">Heterotrimer of A, B and C subunits.</text>
</comment>
<dbReference type="InterPro" id="IPR036113">
    <property type="entry name" value="Asp/Glu-ADT_sf_sub_c"/>
</dbReference>
<dbReference type="Proteomes" id="UP000176299">
    <property type="component" value="Unassembled WGS sequence"/>
</dbReference>
<comment type="function">
    <text evidence="1">Allows the formation of correctly charged Asn-tRNA(Asn) or Gln-tRNA(Gln) through the transamidation of misacylated Asp-tRNA(Asn) or Glu-tRNA(Gln) in organisms which lack either or both of asparaginyl-tRNA or glutaminyl-tRNA synthetases. The reaction takes place in the presence of glutamine and ATP through an activated phospho-Asp-tRNA(Asn) or phospho-Glu-tRNA(Gln).</text>
</comment>
<dbReference type="GO" id="GO:0050567">
    <property type="term" value="F:glutaminyl-tRNA synthase (glutamine-hydrolyzing) activity"/>
    <property type="evidence" value="ECO:0007669"/>
    <property type="project" value="UniProtKB-UniRule"/>
</dbReference>
<dbReference type="GO" id="GO:0006412">
    <property type="term" value="P:translation"/>
    <property type="evidence" value="ECO:0007669"/>
    <property type="project" value="UniProtKB-UniRule"/>
</dbReference>
<evidence type="ECO:0000313" key="3">
    <source>
        <dbReference type="Proteomes" id="UP000176299"/>
    </source>
</evidence>
<dbReference type="EMBL" id="MHCN01000019">
    <property type="protein sequence ID" value="OGY20975.1"/>
    <property type="molecule type" value="Genomic_DNA"/>
</dbReference>
<evidence type="ECO:0000256" key="1">
    <source>
        <dbReference type="HAMAP-Rule" id="MF_00122"/>
    </source>
</evidence>
<gene>
    <name evidence="1" type="primary">gatC</name>
    <name evidence="2" type="ORF">A2113_01585</name>
</gene>
<dbReference type="GO" id="GO:0006450">
    <property type="term" value="P:regulation of translational fidelity"/>
    <property type="evidence" value="ECO:0007669"/>
    <property type="project" value="InterPro"/>
</dbReference>
<comment type="catalytic activity">
    <reaction evidence="1">
        <text>L-aspartyl-tRNA(Asn) + L-glutamine + ATP + H2O = L-asparaginyl-tRNA(Asn) + L-glutamate + ADP + phosphate + 2 H(+)</text>
        <dbReference type="Rhea" id="RHEA:14513"/>
        <dbReference type="Rhea" id="RHEA-COMP:9674"/>
        <dbReference type="Rhea" id="RHEA-COMP:9677"/>
        <dbReference type="ChEBI" id="CHEBI:15377"/>
        <dbReference type="ChEBI" id="CHEBI:15378"/>
        <dbReference type="ChEBI" id="CHEBI:29985"/>
        <dbReference type="ChEBI" id="CHEBI:30616"/>
        <dbReference type="ChEBI" id="CHEBI:43474"/>
        <dbReference type="ChEBI" id="CHEBI:58359"/>
        <dbReference type="ChEBI" id="CHEBI:78515"/>
        <dbReference type="ChEBI" id="CHEBI:78516"/>
        <dbReference type="ChEBI" id="CHEBI:456216"/>
    </reaction>
</comment>
<dbReference type="NCBIfam" id="TIGR00135">
    <property type="entry name" value="gatC"/>
    <property type="match status" value="1"/>
</dbReference>
<accession>A0A1G1VZY4</accession>
<dbReference type="AlphaFoldDB" id="A0A1G1VZY4"/>
<dbReference type="EC" id="6.3.5.-" evidence="1"/>
<evidence type="ECO:0000313" key="2">
    <source>
        <dbReference type="EMBL" id="OGY20975.1"/>
    </source>
</evidence>
<name>A0A1G1VZY4_9BACT</name>
<keyword evidence="1" id="KW-0648">Protein biosynthesis</keyword>
<sequence>MKTKITLEDVKHVAALADLPLADSEIKKFTSQLSEVIDYNISLLEKVTTRDVKPTAHITGISNILRKDETEPGLTGQEALQNSKEIHNDFFKVKAILEK</sequence>
<dbReference type="STRING" id="1802591.A2113_01585"/>
<dbReference type="GO" id="GO:0070681">
    <property type="term" value="P:glutaminyl-tRNAGln biosynthesis via transamidation"/>
    <property type="evidence" value="ECO:0007669"/>
    <property type="project" value="TreeGrafter"/>
</dbReference>
<dbReference type="GO" id="GO:0050566">
    <property type="term" value="F:asparaginyl-tRNA synthase (glutamine-hydrolyzing) activity"/>
    <property type="evidence" value="ECO:0007669"/>
    <property type="project" value="RHEA"/>
</dbReference>
<comment type="catalytic activity">
    <reaction evidence="1">
        <text>L-glutamyl-tRNA(Gln) + L-glutamine + ATP + H2O = L-glutaminyl-tRNA(Gln) + L-glutamate + ADP + phosphate + H(+)</text>
        <dbReference type="Rhea" id="RHEA:17521"/>
        <dbReference type="Rhea" id="RHEA-COMP:9681"/>
        <dbReference type="Rhea" id="RHEA-COMP:9684"/>
        <dbReference type="ChEBI" id="CHEBI:15377"/>
        <dbReference type="ChEBI" id="CHEBI:15378"/>
        <dbReference type="ChEBI" id="CHEBI:29985"/>
        <dbReference type="ChEBI" id="CHEBI:30616"/>
        <dbReference type="ChEBI" id="CHEBI:43474"/>
        <dbReference type="ChEBI" id="CHEBI:58359"/>
        <dbReference type="ChEBI" id="CHEBI:78520"/>
        <dbReference type="ChEBI" id="CHEBI:78521"/>
        <dbReference type="ChEBI" id="CHEBI:456216"/>
    </reaction>
</comment>
<dbReference type="Gene3D" id="1.10.20.60">
    <property type="entry name" value="Glu-tRNAGln amidotransferase C subunit, N-terminal domain"/>
    <property type="match status" value="1"/>
</dbReference>